<organism evidence="1 2">
    <name type="scientific">Carex littledalei</name>
    <dbReference type="NCBI Taxonomy" id="544730"/>
    <lineage>
        <taxon>Eukaryota</taxon>
        <taxon>Viridiplantae</taxon>
        <taxon>Streptophyta</taxon>
        <taxon>Embryophyta</taxon>
        <taxon>Tracheophyta</taxon>
        <taxon>Spermatophyta</taxon>
        <taxon>Magnoliopsida</taxon>
        <taxon>Liliopsida</taxon>
        <taxon>Poales</taxon>
        <taxon>Cyperaceae</taxon>
        <taxon>Cyperoideae</taxon>
        <taxon>Cariceae</taxon>
        <taxon>Carex</taxon>
        <taxon>Carex subgen. Euthyceras</taxon>
    </lineage>
</organism>
<protein>
    <submittedName>
        <fullName evidence="1">Meiotic recombination protein SPO11-1</fullName>
    </submittedName>
</protein>
<comment type="caution">
    <text evidence="1">The sequence shown here is derived from an EMBL/GenBank/DDBJ whole genome shotgun (WGS) entry which is preliminary data.</text>
</comment>
<dbReference type="EMBL" id="SWLB01000002">
    <property type="protein sequence ID" value="KAF3341049.1"/>
    <property type="molecule type" value="Genomic_DNA"/>
</dbReference>
<evidence type="ECO:0000313" key="1">
    <source>
        <dbReference type="EMBL" id="KAF3341049.1"/>
    </source>
</evidence>
<proteinExistence type="predicted"/>
<evidence type="ECO:0000313" key="2">
    <source>
        <dbReference type="Proteomes" id="UP000623129"/>
    </source>
</evidence>
<keyword evidence="2" id="KW-1185">Reference proteome</keyword>
<dbReference type="AlphaFoldDB" id="A0A833RGX4"/>
<sequence length="73" mass="8465">MLQFSLVISTVVASLEQEVYEALMLVKQMAYDAKLMRVPDMRWLVVLSSDFEEFNLHDRCLLNLSKMLATLII</sequence>
<dbReference type="Proteomes" id="UP000623129">
    <property type="component" value="Unassembled WGS sequence"/>
</dbReference>
<dbReference type="OrthoDB" id="5377392at2759"/>
<gene>
    <name evidence="1" type="ORF">FCM35_KLT09893</name>
</gene>
<name>A0A833RGX4_9POAL</name>
<accession>A0A833RGX4</accession>
<reference evidence="1" key="1">
    <citation type="submission" date="2020-01" db="EMBL/GenBank/DDBJ databases">
        <title>Genome sequence of Kobresia littledalei, the first chromosome-level genome in the family Cyperaceae.</title>
        <authorList>
            <person name="Qu G."/>
        </authorList>
    </citation>
    <scope>NUCLEOTIDE SEQUENCE</scope>
    <source>
        <strain evidence="1">C.B.Clarke</strain>
        <tissue evidence="1">Leaf</tissue>
    </source>
</reference>